<evidence type="ECO:0000313" key="10">
    <source>
        <dbReference type="Proteomes" id="UP000001933"/>
    </source>
</evidence>
<dbReference type="FunCoup" id="Q2LXY9">
    <property type="interactions" value="6"/>
</dbReference>
<keyword evidence="3" id="KW-0902">Two-component regulatory system</keyword>
<dbReference type="KEGG" id="sat:SYN_00230"/>
<evidence type="ECO:0000256" key="6">
    <source>
        <dbReference type="ARBA" id="ARBA00023163"/>
    </source>
</evidence>
<dbReference type="SMART" id="SM00331">
    <property type="entry name" value="PP2C_SIG"/>
    <property type="match status" value="1"/>
</dbReference>
<evidence type="ECO:0000256" key="7">
    <source>
        <dbReference type="PROSITE-ProRule" id="PRU00169"/>
    </source>
</evidence>
<feature type="domain" description="Response regulatory" evidence="8">
    <location>
        <begin position="4"/>
        <end position="120"/>
    </location>
</feature>
<keyword evidence="2" id="KW-0378">Hydrolase</keyword>
<dbReference type="InterPro" id="IPR011006">
    <property type="entry name" value="CheY-like_superfamily"/>
</dbReference>
<dbReference type="CDD" id="cd19920">
    <property type="entry name" value="REC_PA4781-like"/>
    <property type="match status" value="1"/>
</dbReference>
<dbReference type="eggNOG" id="COG2208">
    <property type="taxonomic scope" value="Bacteria"/>
</dbReference>
<keyword evidence="1 7" id="KW-0597">Phosphoprotein</keyword>
<dbReference type="HOGENOM" id="CLU_000445_43_7_7"/>
<evidence type="ECO:0000256" key="2">
    <source>
        <dbReference type="ARBA" id="ARBA00022801"/>
    </source>
</evidence>
<evidence type="ECO:0000259" key="8">
    <source>
        <dbReference type="PROSITE" id="PS50110"/>
    </source>
</evidence>
<evidence type="ECO:0000256" key="3">
    <source>
        <dbReference type="ARBA" id="ARBA00023012"/>
    </source>
</evidence>
<dbReference type="GO" id="GO:0003677">
    <property type="term" value="F:DNA binding"/>
    <property type="evidence" value="ECO:0007669"/>
    <property type="project" value="UniProtKB-KW"/>
</dbReference>
<dbReference type="PROSITE" id="PS50110">
    <property type="entry name" value="RESPONSE_REGULATORY"/>
    <property type="match status" value="1"/>
</dbReference>
<evidence type="ECO:0000313" key="9">
    <source>
        <dbReference type="EMBL" id="ABC78953.1"/>
    </source>
</evidence>
<dbReference type="EMBL" id="CP000252">
    <property type="protein sequence ID" value="ABC78953.1"/>
    <property type="molecule type" value="Genomic_DNA"/>
</dbReference>
<proteinExistence type="predicted"/>
<dbReference type="InterPro" id="IPR036457">
    <property type="entry name" value="PPM-type-like_dom_sf"/>
</dbReference>
<dbReference type="AlphaFoldDB" id="Q2LXY9"/>
<dbReference type="STRING" id="56780.SYN_00230"/>
<dbReference type="GO" id="GO:0016791">
    <property type="term" value="F:phosphatase activity"/>
    <property type="evidence" value="ECO:0007669"/>
    <property type="project" value="TreeGrafter"/>
</dbReference>
<dbReference type="Proteomes" id="UP000001933">
    <property type="component" value="Chromosome"/>
</dbReference>
<feature type="modified residue" description="4-aspartylphosphate" evidence="7">
    <location>
        <position position="53"/>
    </location>
</feature>
<dbReference type="GO" id="GO:0000160">
    <property type="term" value="P:phosphorelay signal transduction system"/>
    <property type="evidence" value="ECO:0007669"/>
    <property type="project" value="UniProtKB-KW"/>
</dbReference>
<dbReference type="Gene3D" id="3.60.40.10">
    <property type="entry name" value="PPM-type phosphatase domain"/>
    <property type="match status" value="1"/>
</dbReference>
<name>Q2LXY9_SYNAS</name>
<evidence type="ECO:0000256" key="1">
    <source>
        <dbReference type="ARBA" id="ARBA00022553"/>
    </source>
</evidence>
<evidence type="ECO:0000256" key="5">
    <source>
        <dbReference type="ARBA" id="ARBA00023125"/>
    </source>
</evidence>
<dbReference type="OrthoDB" id="20101at2"/>
<evidence type="ECO:0000256" key="4">
    <source>
        <dbReference type="ARBA" id="ARBA00023015"/>
    </source>
</evidence>
<dbReference type="RefSeq" id="WP_011418967.1">
    <property type="nucleotide sequence ID" value="NC_007759.1"/>
</dbReference>
<keyword evidence="6" id="KW-0804">Transcription</keyword>
<dbReference type="SMART" id="SM00448">
    <property type="entry name" value="REC"/>
    <property type="match status" value="1"/>
</dbReference>
<accession>Q2LXY9</accession>
<dbReference type="InterPro" id="IPR001932">
    <property type="entry name" value="PPM-type_phosphatase-like_dom"/>
</dbReference>
<dbReference type="InParanoid" id="Q2LXY9"/>
<keyword evidence="10" id="KW-1185">Reference proteome</keyword>
<dbReference type="Pfam" id="PF07228">
    <property type="entry name" value="SpoIIE"/>
    <property type="match status" value="1"/>
</dbReference>
<reference evidence="9 10" key="1">
    <citation type="journal article" date="2007" name="Proc. Natl. Acad. Sci. U.S.A.">
        <title>The genome of Syntrophus aciditrophicus: life at the thermodynamic limit of microbial growth.</title>
        <authorList>
            <person name="McInerney M.J."/>
            <person name="Rohlin L."/>
            <person name="Mouttaki H."/>
            <person name="Kim U."/>
            <person name="Krupp R.S."/>
            <person name="Rios-Hernandez L."/>
            <person name="Sieber J."/>
            <person name="Struchtemeyer C.G."/>
            <person name="Bhattacharyya A."/>
            <person name="Campbell J.W."/>
            <person name="Gunsalus R.P."/>
        </authorList>
    </citation>
    <scope>NUCLEOTIDE SEQUENCE [LARGE SCALE GENOMIC DNA]</scope>
    <source>
        <strain evidence="9 10">SB</strain>
    </source>
</reference>
<dbReference type="PANTHER" id="PTHR43156:SF2">
    <property type="entry name" value="STAGE II SPORULATION PROTEIN E"/>
    <property type="match status" value="1"/>
</dbReference>
<dbReference type="SUPFAM" id="SSF52172">
    <property type="entry name" value="CheY-like"/>
    <property type="match status" value="1"/>
</dbReference>
<dbReference type="FunFam" id="3.40.50.2300:FF:000001">
    <property type="entry name" value="DNA-binding response regulator PhoB"/>
    <property type="match status" value="1"/>
</dbReference>
<dbReference type="Gene3D" id="3.40.50.2300">
    <property type="match status" value="1"/>
</dbReference>
<dbReference type="PANTHER" id="PTHR43156">
    <property type="entry name" value="STAGE II SPORULATION PROTEIN E-RELATED"/>
    <property type="match status" value="1"/>
</dbReference>
<sequence length="402" mass="44910">MKEKILIIDDSPDIRALLARFLRKAGYDIAEAHDGEDGLRQVKAWKPDLILLDIVMPGIDGYQVCRSIKGDSCSRDIPVIFLSARSEAADKIKGLAIGGADYITKPFDRGEVMARIENQFKIRHLTYELILANAELTEKQKRLDEDLQAAAGIQRSLLPQKIPQIEGLDIAWKFMPSEQIGGDIFNVLRLDEDHIGFYMIDISGHGVPAALVTFSVSQALQPHMGYTIRKIPGSVACPDYEIVPPQEVLKALDGEYPWDRFEKFLTIIYLIVNLREGSLVYSNAAHPPPLLLHQDGAFKLLDKGGTIIGLDGILPFEEGEETVREGDKILLYTDGVFEFTNEEGEIFGEKRFYDVVKSLIQKPISAILDEIVAAIQNYVKGANLQDDVSLLGIEFKKRKINT</sequence>
<keyword evidence="5" id="KW-0238">DNA-binding</keyword>
<organism evidence="9 10">
    <name type="scientific">Syntrophus aciditrophicus (strain SB)</name>
    <dbReference type="NCBI Taxonomy" id="56780"/>
    <lineage>
        <taxon>Bacteria</taxon>
        <taxon>Pseudomonadati</taxon>
        <taxon>Thermodesulfobacteriota</taxon>
        <taxon>Syntrophia</taxon>
        <taxon>Syntrophales</taxon>
        <taxon>Syntrophaceae</taxon>
        <taxon>Syntrophus</taxon>
    </lineage>
</organism>
<gene>
    <name evidence="9" type="ORF">SYN_00230</name>
</gene>
<dbReference type="eggNOG" id="COG0745">
    <property type="taxonomic scope" value="Bacteria"/>
</dbReference>
<dbReference type="InterPro" id="IPR001789">
    <property type="entry name" value="Sig_transdc_resp-reg_receiver"/>
</dbReference>
<keyword evidence="4" id="KW-0805">Transcription regulation</keyword>
<dbReference type="Pfam" id="PF00072">
    <property type="entry name" value="Response_reg"/>
    <property type="match status" value="1"/>
</dbReference>
<protein>
    <submittedName>
        <fullName evidence="9">Response regulator receiver domain and a sigma factor phosphatase domain</fullName>
    </submittedName>
</protein>
<dbReference type="InterPro" id="IPR052016">
    <property type="entry name" value="Bact_Sigma-Reg"/>
</dbReference>